<dbReference type="GO" id="GO:0003677">
    <property type="term" value="F:DNA binding"/>
    <property type="evidence" value="ECO:0007669"/>
    <property type="project" value="UniProtKB-KW"/>
</dbReference>
<dbReference type="SMART" id="SM00066">
    <property type="entry name" value="GAL4"/>
    <property type="match status" value="1"/>
</dbReference>
<sequence>MTMSSKRVPCDPCRQRRVRCDGSSPCTSCQRSQLACKREYIRRPRSPKHGSGKKIAALRAAQSQIEINQDHTTAAHQSPGNDLLSPENLPHLMERCIDVYLHRMYPIMPLFRPSTLYQRLNRPQEPNERSMLYALCALVTAFMCGRSESIIRCGEWAACARRIIEKCLLMRSEYSFVKDNTVLTLLASFFVAITYFELHDIRKSWFYLREAITLAHALGLHTDEYYRGMNHVDALYCRRIHNILFVTERSLAIARHKPVLLSQPLPLPTPGPDEGLKGLEEQPEIDAGFRQFVRVYSQIDIDFLEFWSQRGSEQGGPNLLLDDGVMSDAQRADICVTQRWLDLVLWRAALQQG</sequence>
<dbReference type="GO" id="GO:0000981">
    <property type="term" value="F:DNA-binding transcription factor activity, RNA polymerase II-specific"/>
    <property type="evidence" value="ECO:0007669"/>
    <property type="project" value="InterPro"/>
</dbReference>
<name>A0A2I1BUT4_ASPN1</name>
<keyword evidence="7" id="KW-1185">Reference proteome</keyword>
<dbReference type="InterPro" id="IPR050797">
    <property type="entry name" value="Carb_Metab_Trans_Reg"/>
</dbReference>
<dbReference type="Proteomes" id="UP000234474">
    <property type="component" value="Unassembled WGS sequence"/>
</dbReference>
<gene>
    <name evidence="6" type="ORF">P174DRAFT_435811</name>
</gene>
<dbReference type="CDD" id="cd00067">
    <property type="entry name" value="GAL4"/>
    <property type="match status" value="1"/>
</dbReference>
<evidence type="ECO:0000256" key="2">
    <source>
        <dbReference type="ARBA" id="ARBA00023125"/>
    </source>
</evidence>
<dbReference type="EMBL" id="MSZS01000011">
    <property type="protein sequence ID" value="PKX89122.1"/>
    <property type="molecule type" value="Genomic_DNA"/>
</dbReference>
<dbReference type="SUPFAM" id="SSF57701">
    <property type="entry name" value="Zn2/Cys6 DNA-binding domain"/>
    <property type="match status" value="1"/>
</dbReference>
<dbReference type="AlphaFoldDB" id="A0A2I1BUT4"/>
<comment type="caution">
    <text evidence="6">The sequence shown here is derived from an EMBL/GenBank/DDBJ whole genome shotgun (WGS) entry which is preliminary data.</text>
</comment>
<accession>A0A2I1BUT4</accession>
<evidence type="ECO:0000256" key="3">
    <source>
        <dbReference type="ARBA" id="ARBA00023163"/>
    </source>
</evidence>
<dbReference type="GO" id="GO:0008270">
    <property type="term" value="F:zinc ion binding"/>
    <property type="evidence" value="ECO:0007669"/>
    <property type="project" value="InterPro"/>
</dbReference>
<keyword evidence="4" id="KW-0539">Nucleus</keyword>
<keyword evidence="2" id="KW-0238">DNA-binding</keyword>
<dbReference type="PANTHER" id="PTHR31668">
    <property type="entry name" value="GLUCOSE TRANSPORT TRANSCRIPTION REGULATOR RGT1-RELATED-RELATED"/>
    <property type="match status" value="1"/>
</dbReference>
<organism evidence="6 7">
    <name type="scientific">Aspergillus novofumigatus (strain IBT 16806)</name>
    <dbReference type="NCBI Taxonomy" id="1392255"/>
    <lineage>
        <taxon>Eukaryota</taxon>
        <taxon>Fungi</taxon>
        <taxon>Dikarya</taxon>
        <taxon>Ascomycota</taxon>
        <taxon>Pezizomycotina</taxon>
        <taxon>Eurotiomycetes</taxon>
        <taxon>Eurotiomycetidae</taxon>
        <taxon>Eurotiales</taxon>
        <taxon>Aspergillaceae</taxon>
        <taxon>Aspergillus</taxon>
        <taxon>Aspergillus subgen. Fumigati</taxon>
    </lineage>
</organism>
<dbReference type="InterPro" id="IPR001138">
    <property type="entry name" value="Zn2Cys6_DnaBD"/>
</dbReference>
<dbReference type="PROSITE" id="PS00463">
    <property type="entry name" value="ZN2_CY6_FUNGAL_1"/>
    <property type="match status" value="1"/>
</dbReference>
<dbReference type="GeneID" id="36533285"/>
<evidence type="ECO:0000259" key="5">
    <source>
        <dbReference type="PROSITE" id="PS50048"/>
    </source>
</evidence>
<dbReference type="CDD" id="cd12148">
    <property type="entry name" value="fungal_TF_MHR"/>
    <property type="match status" value="1"/>
</dbReference>
<keyword evidence="1" id="KW-0805">Transcription regulation</keyword>
<dbReference type="OMA" id="FWILYVT"/>
<dbReference type="PROSITE" id="PS50048">
    <property type="entry name" value="ZN2_CY6_FUNGAL_2"/>
    <property type="match status" value="1"/>
</dbReference>
<dbReference type="RefSeq" id="XP_024677717.1">
    <property type="nucleotide sequence ID" value="XM_024825960.1"/>
</dbReference>
<evidence type="ECO:0000313" key="7">
    <source>
        <dbReference type="Proteomes" id="UP000234474"/>
    </source>
</evidence>
<reference evidence="7" key="1">
    <citation type="journal article" date="2018" name="Proc. Natl. Acad. Sci. U.S.A.">
        <title>Linking secondary metabolites to gene clusters through genome sequencing of six diverse Aspergillus species.</title>
        <authorList>
            <person name="Kaerboelling I."/>
            <person name="Vesth T.C."/>
            <person name="Frisvad J.C."/>
            <person name="Nybo J.L."/>
            <person name="Theobald S."/>
            <person name="Kuo A."/>
            <person name="Bowyer P."/>
            <person name="Matsuda Y."/>
            <person name="Mondo S."/>
            <person name="Lyhne E.K."/>
            <person name="Kogle M.E."/>
            <person name="Clum A."/>
            <person name="Lipzen A."/>
            <person name="Salamov A."/>
            <person name="Ngan C.Y."/>
            <person name="Daum C."/>
            <person name="Chiniquy J."/>
            <person name="Barry K."/>
            <person name="LaButti K."/>
            <person name="Haridas S."/>
            <person name="Simmons B.A."/>
            <person name="Magnuson J.K."/>
            <person name="Mortensen U.H."/>
            <person name="Larsen T.O."/>
            <person name="Grigoriev I.V."/>
            <person name="Baker S.E."/>
            <person name="Andersen M.R."/>
        </authorList>
    </citation>
    <scope>NUCLEOTIDE SEQUENCE [LARGE SCALE GENOMIC DNA]</scope>
    <source>
        <strain evidence="7">IBT 16806</strain>
    </source>
</reference>
<evidence type="ECO:0000256" key="4">
    <source>
        <dbReference type="ARBA" id="ARBA00023242"/>
    </source>
</evidence>
<dbReference type="OrthoDB" id="4132249at2759"/>
<feature type="domain" description="Zn(2)-C6 fungal-type" evidence="5">
    <location>
        <begin position="9"/>
        <end position="38"/>
    </location>
</feature>
<dbReference type="Pfam" id="PF00172">
    <property type="entry name" value="Zn_clus"/>
    <property type="match status" value="1"/>
</dbReference>
<dbReference type="PANTHER" id="PTHR31668:SF29">
    <property type="entry name" value="ZN(2)-C6 FUNGAL-TYPE DOMAIN-CONTAINING PROTEIN"/>
    <property type="match status" value="1"/>
</dbReference>
<dbReference type="InterPro" id="IPR036864">
    <property type="entry name" value="Zn2-C6_fun-type_DNA-bd_sf"/>
</dbReference>
<evidence type="ECO:0000313" key="6">
    <source>
        <dbReference type="EMBL" id="PKX89122.1"/>
    </source>
</evidence>
<evidence type="ECO:0000256" key="1">
    <source>
        <dbReference type="ARBA" id="ARBA00023015"/>
    </source>
</evidence>
<keyword evidence="3" id="KW-0804">Transcription</keyword>
<protein>
    <recommendedName>
        <fullName evidence="5">Zn(2)-C6 fungal-type domain-containing protein</fullName>
    </recommendedName>
</protein>
<dbReference type="Gene3D" id="4.10.240.10">
    <property type="entry name" value="Zn(2)-C6 fungal-type DNA-binding domain"/>
    <property type="match status" value="1"/>
</dbReference>
<dbReference type="VEuPathDB" id="FungiDB:P174DRAFT_435811"/>
<proteinExistence type="predicted"/>